<protein>
    <recommendedName>
        <fullName evidence="1">DUF4132 domain-containing protein</fullName>
    </recommendedName>
</protein>
<sequence>MTEHAAPQEDRLDLPAAWAAKLLPRRGKRPGTAPATDPDAPDLLAEQLEVHADLLAQLLVMKRNRRHRAAIEAFTAGEPDALGAAAVGELLRYAGPHTAGWWTRLEFDAWRTAHGLPWAVGTLIERYALQVDHSWHPDGTRPPHWHLRLTTATTRDLRNLDRDLDNGFTAEVRAALAAASDEEYGAVVAAAAAHRDDPVKRLAAALLLPTEHDWVLQSCTEFRPHRGGATDDRILYHAAGDAAHLAAAGLTEMTTYELETEHVAALIDSVGAASLPILLATLDSRYAVGAADRRTLIRAVALLPGDAPAAALVARLDEPYVFDGAVESARRHPGPLLRAVAAAAAGAPPERLGPLTAVAAEAGPLDGHPADLREAIAGLADLRRTAPDADPAELPALLTAPPWTVKRRRPKPVVLDLEPIGGPRLVWSEEEAERSRYFLDRYGNDAAQLASWYRFMAARTPGVYDHRLAMVAAYGPDGMAHKAFPDWAALADQSYPGDVEAILHRHGTAAIAPALLLAERWGFDDHLMPVFSAEAARWVAGRFARRKTERAAAAQWFERHGLAAATVLVPDALGADRGNRQAAEAALYHLAAVHGDDAVIAAAEPYGPEAVAGVAALFALDPLDPRGAKVPKPGPWAAPVMFPQVLLKGRDRALPEASVRHLLTVLALAAPDQPYAGLDVVAETCDRASLARFGRAVFEQWLAVGAPAKDQWALTQLAHFAEDETVWMLAPRLREWPGEGQHRRAVAALKVLGAIGSEEALRAIQTTAATVRFEALGLEAGVQIERIAAELGLTQEQLADRVVPDFGLGEEGARTVDYGTRRFTVGFDEALRPFVIDESGKARKTLPKPGAKDDPAVAEDAYRRFLAFRKELKSVAAEQVKRLERAMIGGRTWGAAEFRRYCVEHALTGILARRLVWLADHKGQFTAFRIAEDGSFGDAADDAFDLPDEAAVRLAHPALLGGEAAAWAELFADYEILQPFDQLARPVMAFTEEELATGVLTRFEGATVETGRLLGLAKRGWHRAYPGDGGLVPGFTYFLASRCFLVLTVEPGIAIGYAAEHPRQTVVSVRCNDHEGFGGDPVPITARLDPVPAAEALASLARLVRA</sequence>
<dbReference type="STRING" id="380244.SAMN05216298_3289"/>
<feature type="domain" description="DUF4132" evidence="1">
    <location>
        <begin position="840"/>
        <end position="1021"/>
    </location>
</feature>
<gene>
    <name evidence="2" type="ORF">SAMN05216298_3289</name>
</gene>
<accession>A0A1G9IKG4</accession>
<dbReference type="OrthoDB" id="4554725at2"/>
<evidence type="ECO:0000259" key="1">
    <source>
        <dbReference type="Pfam" id="PF13569"/>
    </source>
</evidence>
<dbReference type="Proteomes" id="UP000198662">
    <property type="component" value="Unassembled WGS sequence"/>
</dbReference>
<dbReference type="RefSeq" id="WP_091051206.1">
    <property type="nucleotide sequence ID" value="NZ_FNGF01000004.1"/>
</dbReference>
<dbReference type="EMBL" id="FNGF01000004">
    <property type="protein sequence ID" value="SDL25344.1"/>
    <property type="molecule type" value="Genomic_DNA"/>
</dbReference>
<dbReference type="Pfam" id="PF13569">
    <property type="entry name" value="DUF4132"/>
    <property type="match status" value="1"/>
</dbReference>
<keyword evidence="3" id="KW-1185">Reference proteome</keyword>
<evidence type="ECO:0000313" key="3">
    <source>
        <dbReference type="Proteomes" id="UP000198662"/>
    </source>
</evidence>
<dbReference type="AlphaFoldDB" id="A0A1G9IKG4"/>
<organism evidence="2 3">
    <name type="scientific">Glycomyces sambucus</name>
    <dbReference type="NCBI Taxonomy" id="380244"/>
    <lineage>
        <taxon>Bacteria</taxon>
        <taxon>Bacillati</taxon>
        <taxon>Actinomycetota</taxon>
        <taxon>Actinomycetes</taxon>
        <taxon>Glycomycetales</taxon>
        <taxon>Glycomycetaceae</taxon>
        <taxon>Glycomyces</taxon>
    </lineage>
</organism>
<reference evidence="3" key="1">
    <citation type="submission" date="2016-10" db="EMBL/GenBank/DDBJ databases">
        <authorList>
            <person name="Varghese N."/>
            <person name="Submissions S."/>
        </authorList>
    </citation>
    <scope>NUCLEOTIDE SEQUENCE [LARGE SCALE GENOMIC DNA]</scope>
    <source>
        <strain evidence="3">CGMCC 4.3147</strain>
    </source>
</reference>
<dbReference type="InterPro" id="IPR025406">
    <property type="entry name" value="DUF4132"/>
</dbReference>
<evidence type="ECO:0000313" key="2">
    <source>
        <dbReference type="EMBL" id="SDL25344.1"/>
    </source>
</evidence>
<name>A0A1G9IKG4_9ACTN</name>
<proteinExistence type="predicted"/>